<gene>
    <name evidence="1" type="ORF">OCA8868_01532</name>
</gene>
<dbReference type="OrthoDB" id="7353682at2"/>
<dbReference type="RefSeq" id="WP_093995943.1">
    <property type="nucleotide sequence ID" value="NZ_FXYD01000002.1"/>
</dbReference>
<dbReference type="PANTHER" id="PTHR35841:SF1">
    <property type="entry name" value="PHOSPHONATES-BINDING PERIPLASMIC PROTEIN"/>
    <property type="match status" value="1"/>
</dbReference>
<protein>
    <submittedName>
        <fullName evidence="1">ABC transporter, phosphonate, periplasmic substrate-binding protein</fullName>
    </submittedName>
</protein>
<evidence type="ECO:0000313" key="1">
    <source>
        <dbReference type="EMBL" id="SMX37689.1"/>
    </source>
</evidence>
<proteinExistence type="predicted"/>
<dbReference type="SUPFAM" id="SSF53850">
    <property type="entry name" value="Periplasmic binding protein-like II"/>
    <property type="match status" value="1"/>
</dbReference>
<accession>A0A238K481</accession>
<dbReference type="PANTHER" id="PTHR35841">
    <property type="entry name" value="PHOSPHONATES-BINDING PERIPLASMIC PROTEIN"/>
    <property type="match status" value="1"/>
</dbReference>
<dbReference type="Gene3D" id="3.40.190.10">
    <property type="entry name" value="Periplasmic binding protein-like II"/>
    <property type="match status" value="1"/>
</dbReference>
<name>A0A238K481_9RHOB</name>
<dbReference type="Proteomes" id="UP000203464">
    <property type="component" value="Unassembled WGS sequence"/>
</dbReference>
<reference evidence="2" key="1">
    <citation type="submission" date="2017-05" db="EMBL/GenBank/DDBJ databases">
        <authorList>
            <person name="Rodrigo-Torres L."/>
            <person name="Arahal R. D."/>
            <person name="Lucena T."/>
        </authorList>
    </citation>
    <scope>NUCLEOTIDE SEQUENCE [LARGE SCALE GENOMIC DNA]</scope>
    <source>
        <strain evidence="2">CECT 8868</strain>
    </source>
</reference>
<evidence type="ECO:0000313" key="2">
    <source>
        <dbReference type="Proteomes" id="UP000203464"/>
    </source>
</evidence>
<dbReference type="EMBL" id="FXYD01000002">
    <property type="protein sequence ID" value="SMX37689.1"/>
    <property type="molecule type" value="Genomic_DNA"/>
</dbReference>
<dbReference type="AlphaFoldDB" id="A0A238K481"/>
<keyword evidence="2" id="KW-1185">Reference proteome</keyword>
<sequence>MFASLPMYDRPENRAAHDALWERVRDHLGYGPEKLDRQTDHIDGWRRDDLLMGQICNLPYRAEFHDSVTRIACADYGLADTPAGYYHSVFVVREEDAARGLAPAALGRFAYNDALSHSGWGSPLARITEQGLQFHTTLCTGAHINSVNAVADGRADLAAIDAVTWRMFQAWEPKAVGLRVVGRTALSPGMTFITAKANNPAPIKSALTEAVADLPAEHVETLGMRGIVTLPDRAYDIPLPSAP</sequence>
<dbReference type="Pfam" id="PF12974">
    <property type="entry name" value="Phosphonate-bd"/>
    <property type="match status" value="1"/>
</dbReference>
<organism evidence="1 2">
    <name type="scientific">Octadecabacter ascidiaceicola</name>
    <dbReference type="NCBI Taxonomy" id="1655543"/>
    <lineage>
        <taxon>Bacteria</taxon>
        <taxon>Pseudomonadati</taxon>
        <taxon>Pseudomonadota</taxon>
        <taxon>Alphaproteobacteria</taxon>
        <taxon>Rhodobacterales</taxon>
        <taxon>Roseobacteraceae</taxon>
        <taxon>Octadecabacter</taxon>
    </lineage>
</organism>